<reference evidence="1 2" key="1">
    <citation type="submission" date="2015-09" db="EMBL/GenBank/DDBJ databases">
        <title>Sorangium comparison.</title>
        <authorList>
            <person name="Zaburannyi N."/>
            <person name="Bunk B."/>
            <person name="Overmann J."/>
            <person name="Mueller R."/>
        </authorList>
    </citation>
    <scope>NUCLEOTIDE SEQUENCE [LARGE SCALE GENOMIC DNA]</scope>
    <source>
        <strain evidence="1 2">So ceGT47</strain>
    </source>
</reference>
<dbReference type="Proteomes" id="UP000295781">
    <property type="component" value="Chromosome"/>
</dbReference>
<dbReference type="AlphaFoldDB" id="A0A4P2Q5D6"/>
<dbReference type="EMBL" id="CP012670">
    <property type="protein sequence ID" value="AUX24600.1"/>
    <property type="molecule type" value="Genomic_DNA"/>
</dbReference>
<sequence>MHACAVAATRALVFPGIGATTTVVHPVEFSPGG</sequence>
<gene>
    <name evidence="1" type="ORF">SOCEGT47_051390</name>
</gene>
<evidence type="ECO:0000313" key="1">
    <source>
        <dbReference type="EMBL" id="AUX24600.1"/>
    </source>
</evidence>
<evidence type="ECO:0000313" key="2">
    <source>
        <dbReference type="Proteomes" id="UP000295781"/>
    </source>
</evidence>
<name>A0A4P2Q5D6_SORCE</name>
<proteinExistence type="predicted"/>
<organism evidence="1 2">
    <name type="scientific">Sorangium cellulosum</name>
    <name type="common">Polyangium cellulosum</name>
    <dbReference type="NCBI Taxonomy" id="56"/>
    <lineage>
        <taxon>Bacteria</taxon>
        <taxon>Pseudomonadati</taxon>
        <taxon>Myxococcota</taxon>
        <taxon>Polyangia</taxon>
        <taxon>Polyangiales</taxon>
        <taxon>Polyangiaceae</taxon>
        <taxon>Sorangium</taxon>
    </lineage>
</organism>
<protein>
    <submittedName>
        <fullName evidence="1">Uncharacterized protein</fullName>
    </submittedName>
</protein>
<accession>A0A4P2Q5D6</accession>